<gene>
    <name evidence="1" type="ORF">E3N88_43090</name>
</gene>
<organism evidence="1 2">
    <name type="scientific">Mikania micrantha</name>
    <name type="common">bitter vine</name>
    <dbReference type="NCBI Taxonomy" id="192012"/>
    <lineage>
        <taxon>Eukaryota</taxon>
        <taxon>Viridiplantae</taxon>
        <taxon>Streptophyta</taxon>
        <taxon>Embryophyta</taxon>
        <taxon>Tracheophyta</taxon>
        <taxon>Spermatophyta</taxon>
        <taxon>Magnoliopsida</taxon>
        <taxon>eudicotyledons</taxon>
        <taxon>Gunneridae</taxon>
        <taxon>Pentapetalae</taxon>
        <taxon>asterids</taxon>
        <taxon>campanulids</taxon>
        <taxon>Asterales</taxon>
        <taxon>Asteraceae</taxon>
        <taxon>Asteroideae</taxon>
        <taxon>Heliantheae alliance</taxon>
        <taxon>Eupatorieae</taxon>
        <taxon>Mikania</taxon>
    </lineage>
</organism>
<protein>
    <submittedName>
        <fullName evidence="1">Uncharacterized protein</fullName>
    </submittedName>
</protein>
<evidence type="ECO:0000313" key="2">
    <source>
        <dbReference type="Proteomes" id="UP000326396"/>
    </source>
</evidence>
<keyword evidence="2" id="KW-1185">Reference proteome</keyword>
<dbReference type="Proteomes" id="UP000326396">
    <property type="component" value="Unassembled WGS sequence"/>
</dbReference>
<dbReference type="AlphaFoldDB" id="A0A5N6LFX0"/>
<comment type="caution">
    <text evidence="1">The sequence shown here is derived from an EMBL/GenBank/DDBJ whole genome shotgun (WGS) entry which is preliminary data.</text>
</comment>
<name>A0A5N6LFX0_9ASTR</name>
<evidence type="ECO:0000313" key="1">
    <source>
        <dbReference type="EMBL" id="KAD1267641.1"/>
    </source>
</evidence>
<proteinExistence type="predicted"/>
<accession>A0A5N6LFX0</accession>
<reference evidence="1 2" key="1">
    <citation type="submission" date="2019-05" db="EMBL/GenBank/DDBJ databases">
        <title>Mikania micrantha, genome provides insights into the molecular mechanism of rapid growth.</title>
        <authorList>
            <person name="Liu B."/>
        </authorList>
    </citation>
    <scope>NUCLEOTIDE SEQUENCE [LARGE SCALE GENOMIC DNA]</scope>
    <source>
        <strain evidence="1">NLD-2019</strain>
        <tissue evidence="1">Leaf</tissue>
    </source>
</reference>
<sequence length="177" mass="19974">MVQGLQLSKRNRTNLLSILDGKKVKTLTIMGKALRVKMSTESAVLLTYDSANEDQTVDRFQTLDEGETLHEFQLLTKALDEEKSLIEKEFAVNEGAWPKGAEFGCKFCTFIILSKLDKPGQHRKIEVAILTCFKVKKGYIGLYFGSDRSDEYGAGHMKCHEQGWEKFGMQIQSVGPF</sequence>
<dbReference type="EMBL" id="SZYD01000914">
    <property type="protein sequence ID" value="KAD1267641.1"/>
    <property type="molecule type" value="Genomic_DNA"/>
</dbReference>